<dbReference type="GO" id="GO:0055085">
    <property type="term" value="P:transmembrane transport"/>
    <property type="evidence" value="ECO:0007669"/>
    <property type="project" value="UniProtKB-ARBA"/>
</dbReference>
<name>A0A2U1ZUS6_9MICO</name>
<gene>
    <name evidence="6" type="ORF">C8046_08840</name>
</gene>
<dbReference type="GO" id="GO:0016887">
    <property type="term" value="F:ATP hydrolysis activity"/>
    <property type="evidence" value="ECO:0007669"/>
    <property type="project" value="InterPro"/>
</dbReference>
<evidence type="ECO:0000256" key="1">
    <source>
        <dbReference type="ARBA" id="ARBA00005417"/>
    </source>
</evidence>
<dbReference type="AlphaFoldDB" id="A0A2U1ZUS6"/>
<dbReference type="PANTHER" id="PTHR43776:SF7">
    <property type="entry name" value="D,D-DIPEPTIDE TRANSPORT ATP-BINDING PROTEIN DDPF-RELATED"/>
    <property type="match status" value="1"/>
</dbReference>
<dbReference type="OrthoDB" id="8481147at2"/>
<keyword evidence="4 6" id="KW-0067">ATP-binding</keyword>
<keyword evidence="7" id="KW-1185">Reference proteome</keyword>
<proteinExistence type="inferred from homology"/>
<accession>A0A2U1ZUS6</accession>
<dbReference type="Proteomes" id="UP000245166">
    <property type="component" value="Unassembled WGS sequence"/>
</dbReference>
<evidence type="ECO:0000313" key="6">
    <source>
        <dbReference type="EMBL" id="PWD50735.1"/>
    </source>
</evidence>
<dbReference type="InterPro" id="IPR050319">
    <property type="entry name" value="ABC_transp_ATP-bind"/>
</dbReference>
<dbReference type="Pfam" id="PF08352">
    <property type="entry name" value="oligo_HPY"/>
    <property type="match status" value="1"/>
</dbReference>
<dbReference type="InterPro" id="IPR017871">
    <property type="entry name" value="ABC_transporter-like_CS"/>
</dbReference>
<dbReference type="FunFam" id="3.40.50.300:FF:000016">
    <property type="entry name" value="Oligopeptide ABC transporter ATP-binding component"/>
    <property type="match status" value="1"/>
</dbReference>
<dbReference type="InterPro" id="IPR027417">
    <property type="entry name" value="P-loop_NTPase"/>
</dbReference>
<evidence type="ECO:0000256" key="3">
    <source>
        <dbReference type="ARBA" id="ARBA00022741"/>
    </source>
</evidence>
<comment type="similarity">
    <text evidence="1">Belongs to the ABC transporter superfamily.</text>
</comment>
<dbReference type="PROSITE" id="PS50893">
    <property type="entry name" value="ABC_TRANSPORTER_2"/>
    <property type="match status" value="1"/>
</dbReference>
<dbReference type="InterPro" id="IPR003439">
    <property type="entry name" value="ABC_transporter-like_ATP-bd"/>
</dbReference>
<dbReference type="EMBL" id="PYHR01000002">
    <property type="protein sequence ID" value="PWD50735.1"/>
    <property type="molecule type" value="Genomic_DNA"/>
</dbReference>
<dbReference type="PANTHER" id="PTHR43776">
    <property type="entry name" value="TRANSPORT ATP-BINDING PROTEIN"/>
    <property type="match status" value="1"/>
</dbReference>
<keyword evidence="2" id="KW-0813">Transport</keyword>
<comment type="caution">
    <text evidence="6">The sequence shown here is derived from an EMBL/GenBank/DDBJ whole genome shotgun (WGS) entry which is preliminary data.</text>
</comment>
<feature type="domain" description="ABC transporter" evidence="5">
    <location>
        <begin position="6"/>
        <end position="249"/>
    </location>
</feature>
<dbReference type="Gene3D" id="3.40.50.300">
    <property type="entry name" value="P-loop containing nucleotide triphosphate hydrolases"/>
    <property type="match status" value="1"/>
</dbReference>
<evidence type="ECO:0000313" key="7">
    <source>
        <dbReference type="Proteomes" id="UP000245166"/>
    </source>
</evidence>
<dbReference type="Pfam" id="PF00005">
    <property type="entry name" value="ABC_tran"/>
    <property type="match status" value="1"/>
</dbReference>
<dbReference type="CDD" id="cd03257">
    <property type="entry name" value="ABC_NikE_OppD_transporters"/>
    <property type="match status" value="1"/>
</dbReference>
<protein>
    <submittedName>
        <fullName evidence="6">ABC transporter ATP-binding protein</fullName>
    </submittedName>
</protein>
<dbReference type="InterPro" id="IPR003593">
    <property type="entry name" value="AAA+_ATPase"/>
</dbReference>
<evidence type="ECO:0000259" key="5">
    <source>
        <dbReference type="PROSITE" id="PS50893"/>
    </source>
</evidence>
<dbReference type="RefSeq" id="WP_109229117.1">
    <property type="nucleotide sequence ID" value="NZ_PYHR01000002.1"/>
</dbReference>
<dbReference type="SMART" id="SM00382">
    <property type="entry name" value="AAA"/>
    <property type="match status" value="1"/>
</dbReference>
<dbReference type="GO" id="GO:0005524">
    <property type="term" value="F:ATP binding"/>
    <property type="evidence" value="ECO:0007669"/>
    <property type="project" value="UniProtKB-KW"/>
</dbReference>
<reference evidence="6 7" key="1">
    <citation type="submission" date="2018-03" db="EMBL/GenBank/DDBJ databases">
        <title>Genome assembly of novel Miniimonas species PCH200.</title>
        <authorList>
            <person name="Thakur V."/>
            <person name="Kumar V."/>
            <person name="Singh D."/>
        </authorList>
    </citation>
    <scope>NUCLEOTIDE SEQUENCE [LARGE SCALE GENOMIC DNA]</scope>
    <source>
        <strain evidence="6 7">PCH200</strain>
    </source>
</reference>
<dbReference type="InterPro" id="IPR013563">
    <property type="entry name" value="Oligopep_ABC_C"/>
</dbReference>
<keyword evidence="3" id="KW-0547">Nucleotide-binding</keyword>
<dbReference type="SUPFAM" id="SSF52540">
    <property type="entry name" value="P-loop containing nucleoside triphosphate hydrolases"/>
    <property type="match status" value="1"/>
</dbReference>
<dbReference type="GO" id="GO:0015833">
    <property type="term" value="P:peptide transport"/>
    <property type="evidence" value="ECO:0007669"/>
    <property type="project" value="InterPro"/>
</dbReference>
<evidence type="ECO:0000256" key="4">
    <source>
        <dbReference type="ARBA" id="ARBA00022840"/>
    </source>
</evidence>
<dbReference type="PROSITE" id="PS00211">
    <property type="entry name" value="ABC_TRANSPORTER_1"/>
    <property type="match status" value="1"/>
</dbReference>
<evidence type="ECO:0000256" key="2">
    <source>
        <dbReference type="ARBA" id="ARBA00022448"/>
    </source>
</evidence>
<organism evidence="6 7">
    <name type="scientific">Serinibacter arcticus</name>
    <dbReference type="NCBI Taxonomy" id="1655435"/>
    <lineage>
        <taxon>Bacteria</taxon>
        <taxon>Bacillati</taxon>
        <taxon>Actinomycetota</taxon>
        <taxon>Actinomycetes</taxon>
        <taxon>Micrococcales</taxon>
        <taxon>Beutenbergiaceae</taxon>
        <taxon>Serinibacter</taxon>
    </lineage>
</organism>
<sequence length="304" mass="33708">MTEALLEVENLSHVFSPGRRGEVHAVRDVSLTIAPGETFGLVGASGSGKSTLGRCVVGLHTPTSGTVRYRGTTVSDPRGRRAYRRERQMIFQDPYASLDPRMKVSDIVGEGIDVNRLARTRQGRRDRIDEVLSAVGLDPAHGNRYAHEFSGGQRQRVGIARALAVDPELIVCDEPISALDVSIQAQVVNLLADLRRTRGLTYLFIAHDLSMVRHISDRIGVVHQGRLVELGPSETIWSRPVHPYTRSLLSAVPRPDPEVERHRRRLSYVAPPAEEQRYRVDLEPGHHVLVTDAERDRLGDAPPA</sequence>